<sequence length="181" mass="19506">MKLIEIDRVPSPAETLGQFNTNVFGPMNINPHMRERKTGTIIWVGSAAVDTLPSVIMPPRRPPLVDCPRVCIEPGYFRTDFLNPYRTGSDVTHIKTYREVNKASEEMFSAVNGNQPGDPELTVNAVIDIVKGEGLAKGKAFPTVVSLGGSGYDIVGGACTGLVGLETWKDLTSSVDFPQGA</sequence>
<evidence type="ECO:0000256" key="2">
    <source>
        <dbReference type="ARBA" id="ARBA00023002"/>
    </source>
</evidence>
<evidence type="ECO:0000313" key="3">
    <source>
        <dbReference type="EMBL" id="CAL1699731.1"/>
    </source>
</evidence>
<protein>
    <submittedName>
        <fullName evidence="3">Uncharacterized protein</fullName>
    </submittedName>
</protein>
<comment type="similarity">
    <text evidence="1">Belongs to the short-chain dehydrogenases/reductases (SDR) family.</text>
</comment>
<proteinExistence type="inferred from homology"/>
<accession>A0ABP1CVM5</accession>
<organism evidence="3 4">
    <name type="scientific">Somion occarium</name>
    <dbReference type="NCBI Taxonomy" id="3059160"/>
    <lineage>
        <taxon>Eukaryota</taxon>
        <taxon>Fungi</taxon>
        <taxon>Dikarya</taxon>
        <taxon>Basidiomycota</taxon>
        <taxon>Agaricomycotina</taxon>
        <taxon>Agaricomycetes</taxon>
        <taxon>Polyporales</taxon>
        <taxon>Cerrenaceae</taxon>
        <taxon>Somion</taxon>
    </lineage>
</organism>
<evidence type="ECO:0000256" key="1">
    <source>
        <dbReference type="ARBA" id="ARBA00006484"/>
    </source>
</evidence>
<evidence type="ECO:0000313" key="4">
    <source>
        <dbReference type="Proteomes" id="UP001497453"/>
    </source>
</evidence>
<dbReference type="Gene3D" id="3.40.50.720">
    <property type="entry name" value="NAD(P)-binding Rossmann-like Domain"/>
    <property type="match status" value="1"/>
</dbReference>
<keyword evidence="2" id="KW-0560">Oxidoreductase</keyword>
<keyword evidence="4" id="KW-1185">Reference proteome</keyword>
<gene>
    <name evidence="3" type="ORF">GFSPODELE1_LOCUS2818</name>
</gene>
<dbReference type="PANTHER" id="PTHR43976:SF16">
    <property type="entry name" value="SHORT-CHAIN DEHYDROGENASE_REDUCTASE FAMILY PROTEIN"/>
    <property type="match status" value="1"/>
</dbReference>
<reference evidence="4" key="1">
    <citation type="submission" date="2024-04" db="EMBL/GenBank/DDBJ databases">
        <authorList>
            <person name="Shaw F."/>
            <person name="Minotto A."/>
        </authorList>
    </citation>
    <scope>NUCLEOTIDE SEQUENCE [LARGE SCALE GENOMIC DNA]</scope>
</reference>
<dbReference type="InterPro" id="IPR036291">
    <property type="entry name" value="NAD(P)-bd_dom_sf"/>
</dbReference>
<dbReference type="PANTHER" id="PTHR43976">
    <property type="entry name" value="SHORT CHAIN DEHYDROGENASE"/>
    <property type="match status" value="1"/>
</dbReference>
<dbReference type="SUPFAM" id="SSF51735">
    <property type="entry name" value="NAD(P)-binding Rossmann-fold domains"/>
    <property type="match status" value="1"/>
</dbReference>
<dbReference type="InterPro" id="IPR051911">
    <property type="entry name" value="SDR_oxidoreductase"/>
</dbReference>
<dbReference type="Proteomes" id="UP001497453">
    <property type="component" value="Chromosome 11"/>
</dbReference>
<dbReference type="EMBL" id="OZ037954">
    <property type="protein sequence ID" value="CAL1699731.1"/>
    <property type="molecule type" value="Genomic_DNA"/>
</dbReference>
<name>A0ABP1CVM5_9APHY</name>